<dbReference type="InterPro" id="IPR044097">
    <property type="entry name" value="Bds1/SdsA1_MBL-fold"/>
</dbReference>
<gene>
    <name evidence="6" type="ORF">EJ03DRAFT_109388</name>
</gene>
<dbReference type="Gene3D" id="3.30.1050.10">
    <property type="entry name" value="SCP2 sterol-binding domain"/>
    <property type="match status" value="1"/>
</dbReference>
<dbReference type="OrthoDB" id="449487at2759"/>
<organism evidence="6 7">
    <name type="scientific">Teratosphaeria nubilosa</name>
    <dbReference type="NCBI Taxonomy" id="161662"/>
    <lineage>
        <taxon>Eukaryota</taxon>
        <taxon>Fungi</taxon>
        <taxon>Dikarya</taxon>
        <taxon>Ascomycota</taxon>
        <taxon>Pezizomycotina</taxon>
        <taxon>Dothideomycetes</taxon>
        <taxon>Dothideomycetidae</taxon>
        <taxon>Mycosphaerellales</taxon>
        <taxon>Teratosphaeriaceae</taxon>
        <taxon>Teratosphaeria</taxon>
    </lineage>
</organism>
<name>A0A6G1L9Z4_9PEZI</name>
<feature type="domain" description="Metallo-beta-lactamase" evidence="5">
    <location>
        <begin position="85"/>
        <end position="305"/>
    </location>
</feature>
<dbReference type="EMBL" id="ML995838">
    <property type="protein sequence ID" value="KAF2769044.1"/>
    <property type="molecule type" value="Genomic_DNA"/>
</dbReference>
<dbReference type="Pfam" id="PF14863">
    <property type="entry name" value="Alkyl_sulf_dimr"/>
    <property type="match status" value="1"/>
</dbReference>
<dbReference type="CDD" id="cd07710">
    <property type="entry name" value="arylsulfatase_Sdsa1-like_MBL-fold"/>
    <property type="match status" value="1"/>
</dbReference>
<dbReference type="Gene3D" id="1.25.40.880">
    <property type="entry name" value="Alkyl sulfatase, dimerisation domain"/>
    <property type="match status" value="1"/>
</dbReference>
<proteinExistence type="inferred from homology"/>
<dbReference type="InterPro" id="IPR038536">
    <property type="entry name" value="Alkyl/aryl-sulf_dimr_sf"/>
</dbReference>
<keyword evidence="2" id="KW-0378">Hydrolase</keyword>
<dbReference type="AlphaFoldDB" id="A0A6G1L9Z4"/>
<dbReference type="Gene3D" id="3.60.15.30">
    <property type="entry name" value="Metallo-beta-lactamase domain"/>
    <property type="match status" value="1"/>
</dbReference>
<evidence type="ECO:0000313" key="7">
    <source>
        <dbReference type="Proteomes" id="UP000799436"/>
    </source>
</evidence>
<dbReference type="Pfam" id="PF14864">
    <property type="entry name" value="Alkyl_sulf_C"/>
    <property type="match status" value="1"/>
</dbReference>
<dbReference type="InterPro" id="IPR029228">
    <property type="entry name" value="Alkyl_sulf_dimr"/>
</dbReference>
<dbReference type="InterPro" id="IPR036527">
    <property type="entry name" value="SCP2_sterol-bd_dom_sf"/>
</dbReference>
<dbReference type="FunFam" id="3.60.15.30:FF:000001">
    <property type="entry name" value="Alkyl/aryl-sulfatase BDS1"/>
    <property type="match status" value="1"/>
</dbReference>
<dbReference type="SUPFAM" id="SSF55718">
    <property type="entry name" value="SCP-like"/>
    <property type="match status" value="1"/>
</dbReference>
<evidence type="ECO:0000256" key="3">
    <source>
        <dbReference type="ARBA" id="ARBA00022833"/>
    </source>
</evidence>
<evidence type="ECO:0000259" key="5">
    <source>
        <dbReference type="SMART" id="SM00849"/>
    </source>
</evidence>
<dbReference type="InterPro" id="IPR052195">
    <property type="entry name" value="Bact_Alkyl/Aryl-Sulfatase"/>
</dbReference>
<accession>A0A6G1L9Z4</accession>
<comment type="similarity">
    <text evidence="4">Belongs to the metallo-beta-lactamase superfamily. Type III sulfatase family.</text>
</comment>
<dbReference type="InterPro" id="IPR036866">
    <property type="entry name" value="RibonucZ/Hydroxyglut_hydro"/>
</dbReference>
<dbReference type="Pfam" id="PF00753">
    <property type="entry name" value="Lactamase_B"/>
    <property type="match status" value="1"/>
</dbReference>
<reference evidence="6" key="1">
    <citation type="journal article" date="2020" name="Stud. Mycol.">
        <title>101 Dothideomycetes genomes: a test case for predicting lifestyles and emergence of pathogens.</title>
        <authorList>
            <person name="Haridas S."/>
            <person name="Albert R."/>
            <person name="Binder M."/>
            <person name="Bloem J."/>
            <person name="Labutti K."/>
            <person name="Salamov A."/>
            <person name="Andreopoulos B."/>
            <person name="Baker S."/>
            <person name="Barry K."/>
            <person name="Bills G."/>
            <person name="Bluhm B."/>
            <person name="Cannon C."/>
            <person name="Castanera R."/>
            <person name="Culley D."/>
            <person name="Daum C."/>
            <person name="Ezra D."/>
            <person name="Gonzalez J."/>
            <person name="Henrissat B."/>
            <person name="Kuo A."/>
            <person name="Liang C."/>
            <person name="Lipzen A."/>
            <person name="Lutzoni F."/>
            <person name="Magnuson J."/>
            <person name="Mondo S."/>
            <person name="Nolan M."/>
            <person name="Ohm R."/>
            <person name="Pangilinan J."/>
            <person name="Park H.-J."/>
            <person name="Ramirez L."/>
            <person name="Alfaro M."/>
            <person name="Sun H."/>
            <person name="Tritt A."/>
            <person name="Yoshinaga Y."/>
            <person name="Zwiers L.-H."/>
            <person name="Turgeon B."/>
            <person name="Goodwin S."/>
            <person name="Spatafora J."/>
            <person name="Crous P."/>
            <person name="Grigoriev I."/>
        </authorList>
    </citation>
    <scope>NUCLEOTIDE SEQUENCE</scope>
    <source>
        <strain evidence="6">CBS 116005</strain>
    </source>
</reference>
<dbReference type="Proteomes" id="UP000799436">
    <property type="component" value="Unassembled WGS sequence"/>
</dbReference>
<dbReference type="SMART" id="SM00849">
    <property type="entry name" value="Lactamase_B"/>
    <property type="match status" value="1"/>
</dbReference>
<dbReference type="PANTHER" id="PTHR43223">
    <property type="entry name" value="ALKYL/ARYL-SULFATASE"/>
    <property type="match status" value="1"/>
</dbReference>
<dbReference type="InterPro" id="IPR029229">
    <property type="entry name" value="Alkyl_sulf_C"/>
</dbReference>
<dbReference type="InterPro" id="IPR001279">
    <property type="entry name" value="Metallo-B-lactamas"/>
</dbReference>
<dbReference type="SUPFAM" id="SSF56281">
    <property type="entry name" value="Metallo-hydrolase/oxidoreductase"/>
    <property type="match status" value="1"/>
</dbReference>
<dbReference type="GO" id="GO:0018741">
    <property type="term" value="F:linear primary-alkylsulfatase activity"/>
    <property type="evidence" value="ECO:0007669"/>
    <property type="project" value="InterPro"/>
</dbReference>
<evidence type="ECO:0000313" key="6">
    <source>
        <dbReference type="EMBL" id="KAF2769044.1"/>
    </source>
</evidence>
<dbReference type="GO" id="GO:0046872">
    <property type="term" value="F:metal ion binding"/>
    <property type="evidence" value="ECO:0007669"/>
    <property type="project" value="UniProtKB-KW"/>
</dbReference>
<evidence type="ECO:0000256" key="4">
    <source>
        <dbReference type="ARBA" id="ARBA00033751"/>
    </source>
</evidence>
<keyword evidence="1" id="KW-0479">Metal-binding</keyword>
<dbReference type="PANTHER" id="PTHR43223:SF1">
    <property type="entry name" value="ALKYL_ARYL-SULFATASE BDS1"/>
    <property type="match status" value="1"/>
</dbReference>
<sequence length="612" mass="67531">MSIEPSFTDTSDFEDATQGLIATFQPGVIQKSSGKTVWSLDDYAFLDQPCPETANPKLWRQSQLCAKQGLFEVCPGIYQVRALDLSNVTFVESSNGVVVIDPLISVECAAAAWQLYKDHRGTRAIKGMIYSHSHGDHYMGAKGVLDDGYEPNMPILAPEGFIEAIMSESILAGPAMRQRAAYMYGNAIPRGPKGQIGTGLGLASSVGSTSLIPPNDLIKETGEERTIDGVRIIFQMVPETEAPSEMNFYFPDHKALLIAECAVNSMHNIVTLRGAQVRDAKAWSQYLDESLVLYGYRSDVLFSSHHWPTFGRDRLVQRLEEQRDLYAYLHDQTVRLMNLGLNGTEIAERIQLPPGLAKAWHCQGFYGSVSHNVKGIYQKYMTWFDGNAANLWKHTPAEEGKRYVDCMGGVDSVCSKAESYLHAKDLRFAATLLDNALAAHPDHARAKDLQATVFEQLGYGAENATWRNFYLTAAQVLRIGKTAGMVAGGQTPLGPTLTVDQWLDIKAVQLDGERAGGDHFSIDVSVVGEVEGSQEGEWRITLSNGALTYRRDSRQVEGTADLKITVTRQQLLEGLRGDGLRTVQQEGDVRAWERLLDLTLVHQGSKRGPSQL</sequence>
<protein>
    <submittedName>
        <fullName evidence="6">Beta-lactamase-like protein</fullName>
    </submittedName>
</protein>
<keyword evidence="3" id="KW-0862">Zinc</keyword>
<evidence type="ECO:0000256" key="2">
    <source>
        <dbReference type="ARBA" id="ARBA00022801"/>
    </source>
</evidence>
<keyword evidence="7" id="KW-1185">Reference proteome</keyword>
<dbReference type="GO" id="GO:0018909">
    <property type="term" value="P:dodecyl sulfate metabolic process"/>
    <property type="evidence" value="ECO:0007669"/>
    <property type="project" value="InterPro"/>
</dbReference>
<dbReference type="GO" id="GO:0046983">
    <property type="term" value="F:protein dimerization activity"/>
    <property type="evidence" value="ECO:0007669"/>
    <property type="project" value="InterPro"/>
</dbReference>
<evidence type="ECO:0000256" key="1">
    <source>
        <dbReference type="ARBA" id="ARBA00022723"/>
    </source>
</evidence>